<evidence type="ECO:0000313" key="3">
    <source>
        <dbReference type="Proteomes" id="UP000284557"/>
    </source>
</evidence>
<protein>
    <submittedName>
        <fullName evidence="2">ArsR family transcriptional regulator</fullName>
    </submittedName>
</protein>
<proteinExistence type="predicted"/>
<dbReference type="SUPFAM" id="SSF46785">
    <property type="entry name" value="Winged helix' DNA-binding domain"/>
    <property type="match status" value="1"/>
</dbReference>
<dbReference type="Proteomes" id="UP000284557">
    <property type="component" value="Unassembled WGS sequence"/>
</dbReference>
<evidence type="ECO:0000313" key="2">
    <source>
        <dbReference type="EMBL" id="RIT32731.1"/>
    </source>
</evidence>
<sequence>MTLGAVLSALADPHRRGVVAELAAASADTERTCSSFVLPVTKSTATHHFRVLNDSGLIQLTDYGNRKGVLLLRADIDREFPGLLSLLVAERGK</sequence>
<dbReference type="AlphaFoldDB" id="A0ABD7HIQ9"/>
<organism evidence="2 3">
    <name type="scientific">Mycobacteroides abscessus</name>
    <dbReference type="NCBI Taxonomy" id="36809"/>
    <lineage>
        <taxon>Bacteria</taxon>
        <taxon>Bacillati</taxon>
        <taxon>Actinomycetota</taxon>
        <taxon>Actinomycetes</taxon>
        <taxon>Mycobacteriales</taxon>
        <taxon>Mycobacteriaceae</taxon>
        <taxon>Mycobacteroides</taxon>
    </lineage>
</organism>
<dbReference type="InterPro" id="IPR001845">
    <property type="entry name" value="HTH_ArsR_DNA-bd_dom"/>
</dbReference>
<dbReference type="InterPro" id="IPR036390">
    <property type="entry name" value="WH_DNA-bd_sf"/>
</dbReference>
<name>A0ABD7HIQ9_9MYCO</name>
<dbReference type="EMBL" id="QXBN01000023">
    <property type="protein sequence ID" value="RIT32731.1"/>
    <property type="molecule type" value="Genomic_DNA"/>
</dbReference>
<comment type="caution">
    <text evidence="2">The sequence shown here is derived from an EMBL/GenBank/DDBJ whole genome shotgun (WGS) entry which is preliminary data.</text>
</comment>
<dbReference type="PROSITE" id="PS50987">
    <property type="entry name" value="HTH_ARSR_2"/>
    <property type="match status" value="1"/>
</dbReference>
<dbReference type="SMART" id="SM00418">
    <property type="entry name" value="HTH_ARSR"/>
    <property type="match status" value="1"/>
</dbReference>
<dbReference type="RefSeq" id="WP_100520485.1">
    <property type="nucleotide sequence ID" value="NZ_QXBN01000023.1"/>
</dbReference>
<accession>A0ABD7HIQ9</accession>
<evidence type="ECO:0000259" key="1">
    <source>
        <dbReference type="PROSITE" id="PS50987"/>
    </source>
</evidence>
<gene>
    <name evidence="2" type="ORF">D2E76_23255</name>
</gene>
<reference evidence="2 3" key="1">
    <citation type="submission" date="2018-08" db="EMBL/GenBank/DDBJ databases">
        <title>Linezolid Resistance in Mycobacterium abscessus: MIC Distribution and Comprehensive Investigation of Resistance Mechanisms.</title>
        <authorList>
            <person name="Ye M."/>
            <person name="Xu L."/>
            <person name="Zou Y."/>
            <person name="Li B."/>
            <person name="Guo Q."/>
            <person name="Zhang Y."/>
            <person name="Zhan M."/>
            <person name="Xu B."/>
            <person name="Yu F."/>
            <person name="Zhang Z."/>
            <person name="Chu H."/>
        </authorList>
    </citation>
    <scope>NUCLEOTIDE SEQUENCE [LARGE SCALE GENOMIC DNA]</scope>
    <source>
        <strain evidence="2 3">G143</strain>
    </source>
</reference>
<dbReference type="InterPro" id="IPR036388">
    <property type="entry name" value="WH-like_DNA-bd_sf"/>
</dbReference>
<dbReference type="Gene3D" id="1.10.10.10">
    <property type="entry name" value="Winged helix-like DNA-binding domain superfamily/Winged helix DNA-binding domain"/>
    <property type="match status" value="1"/>
</dbReference>
<feature type="domain" description="HTH arsR-type" evidence="1">
    <location>
        <begin position="1"/>
        <end position="91"/>
    </location>
</feature>